<accession>A0A285VKK5</accession>
<name>A0A285VKK5_9MICO</name>
<dbReference type="EC" id="4.2.2.29" evidence="7"/>
<dbReference type="PANTHER" id="PTHR30518">
    <property type="entry name" value="ENDOLYTIC MUREIN TRANSGLYCOSYLASE"/>
    <property type="match status" value="1"/>
</dbReference>
<comment type="catalytic activity">
    <reaction evidence="7">
        <text>a peptidoglycan chain = a peptidoglycan chain with N-acetyl-1,6-anhydromuramyl-[peptide] at the reducing end + a peptidoglycan chain with N-acetylglucosamine at the non-reducing end.</text>
        <dbReference type="EC" id="4.2.2.29"/>
    </reaction>
</comment>
<keyword evidence="2 7" id="KW-0812">Transmembrane</keyword>
<evidence type="ECO:0000256" key="8">
    <source>
        <dbReference type="SAM" id="MobiDB-lite"/>
    </source>
</evidence>
<evidence type="ECO:0000256" key="2">
    <source>
        <dbReference type="ARBA" id="ARBA00022692"/>
    </source>
</evidence>
<dbReference type="RefSeq" id="WP_097187600.1">
    <property type="nucleotide sequence ID" value="NZ_OBQK01000003.1"/>
</dbReference>
<dbReference type="HAMAP" id="MF_02065">
    <property type="entry name" value="MltG"/>
    <property type="match status" value="1"/>
</dbReference>
<evidence type="ECO:0000256" key="5">
    <source>
        <dbReference type="ARBA" id="ARBA00023239"/>
    </source>
</evidence>
<reference evidence="10" key="1">
    <citation type="submission" date="2017-08" db="EMBL/GenBank/DDBJ databases">
        <authorList>
            <person name="Varghese N."/>
            <person name="Submissions S."/>
        </authorList>
    </citation>
    <scope>NUCLEOTIDE SEQUENCE [LARGE SCALE GENOMIC DNA]</scope>
    <source>
        <strain evidence="10">USBA17B2</strain>
    </source>
</reference>
<proteinExistence type="inferred from homology"/>
<feature type="region of interest" description="Disordered" evidence="8">
    <location>
        <begin position="1"/>
        <end position="21"/>
    </location>
</feature>
<evidence type="ECO:0000313" key="9">
    <source>
        <dbReference type="EMBL" id="SOC54634.1"/>
    </source>
</evidence>
<feature type="transmembrane region" description="Helical" evidence="7">
    <location>
        <begin position="64"/>
        <end position="85"/>
    </location>
</feature>
<keyword evidence="10" id="KW-1185">Reference proteome</keyword>
<evidence type="ECO:0000256" key="7">
    <source>
        <dbReference type="HAMAP-Rule" id="MF_02065"/>
    </source>
</evidence>
<dbReference type="GO" id="GO:0071555">
    <property type="term" value="P:cell wall organization"/>
    <property type="evidence" value="ECO:0007669"/>
    <property type="project" value="UniProtKB-KW"/>
</dbReference>
<evidence type="ECO:0000256" key="6">
    <source>
        <dbReference type="ARBA" id="ARBA00023316"/>
    </source>
</evidence>
<gene>
    <name evidence="7" type="primary">mltG</name>
    <name evidence="9" type="ORF">SAMN05421879_103276</name>
</gene>
<keyword evidence="6 7" id="KW-0961">Cell wall biogenesis/degradation</keyword>
<dbReference type="InterPro" id="IPR003770">
    <property type="entry name" value="MLTG-like"/>
</dbReference>
<comment type="subcellular location">
    <subcellularLocation>
        <location evidence="7">Cell membrane</location>
        <topology evidence="7">Single-pass membrane protein</topology>
    </subcellularLocation>
</comment>
<dbReference type="Pfam" id="PF02618">
    <property type="entry name" value="YceG"/>
    <property type="match status" value="1"/>
</dbReference>
<comment type="function">
    <text evidence="7">Functions as a peptidoglycan terminase that cleaves nascent peptidoglycan strands endolytically to terminate their elongation.</text>
</comment>
<keyword evidence="4 7" id="KW-0472">Membrane</keyword>
<protein>
    <recommendedName>
        <fullName evidence="7">Endolytic murein transglycosylase</fullName>
        <ecNumber evidence="7">4.2.2.29</ecNumber>
    </recommendedName>
    <alternativeName>
        <fullName evidence="7">Peptidoglycan lytic transglycosylase</fullName>
    </alternativeName>
    <alternativeName>
        <fullName evidence="7">Peptidoglycan polymerization terminase</fullName>
    </alternativeName>
</protein>
<evidence type="ECO:0000256" key="1">
    <source>
        <dbReference type="ARBA" id="ARBA00022475"/>
    </source>
</evidence>
<feature type="compositionally biased region" description="Basic and acidic residues" evidence="8">
    <location>
        <begin position="1"/>
        <end position="15"/>
    </location>
</feature>
<evidence type="ECO:0000313" key="10">
    <source>
        <dbReference type="Proteomes" id="UP000219688"/>
    </source>
</evidence>
<dbReference type="AlphaFoldDB" id="A0A285VKK5"/>
<feature type="site" description="Important for catalytic activity" evidence="7">
    <location>
        <position position="287"/>
    </location>
</feature>
<dbReference type="Proteomes" id="UP000219688">
    <property type="component" value="Unassembled WGS sequence"/>
</dbReference>
<keyword evidence="1 7" id="KW-1003">Cell membrane</keyword>
<evidence type="ECO:0000256" key="3">
    <source>
        <dbReference type="ARBA" id="ARBA00022989"/>
    </source>
</evidence>
<dbReference type="Gene3D" id="3.30.1490.480">
    <property type="entry name" value="Endolytic murein transglycosylase"/>
    <property type="match status" value="1"/>
</dbReference>
<dbReference type="NCBIfam" id="TIGR00247">
    <property type="entry name" value="endolytic transglycosylase MltG"/>
    <property type="match status" value="1"/>
</dbReference>
<dbReference type="GO" id="GO:0008932">
    <property type="term" value="F:lytic endotransglycosylase activity"/>
    <property type="evidence" value="ECO:0007669"/>
    <property type="project" value="UniProtKB-UniRule"/>
</dbReference>
<dbReference type="STRING" id="1122622.GCA_000421185_02211"/>
<dbReference type="GO" id="GO:0009252">
    <property type="term" value="P:peptidoglycan biosynthetic process"/>
    <property type="evidence" value="ECO:0007669"/>
    <property type="project" value="UniProtKB-UniRule"/>
</dbReference>
<dbReference type="GO" id="GO:0005886">
    <property type="term" value="C:plasma membrane"/>
    <property type="evidence" value="ECO:0007669"/>
    <property type="project" value="UniProtKB-SubCell"/>
</dbReference>
<organism evidence="9 10">
    <name type="scientific">Ornithinimicrobium cerasi</name>
    <dbReference type="NCBI Taxonomy" id="2248773"/>
    <lineage>
        <taxon>Bacteria</taxon>
        <taxon>Bacillati</taxon>
        <taxon>Actinomycetota</taxon>
        <taxon>Actinomycetes</taxon>
        <taxon>Micrococcales</taxon>
        <taxon>Ornithinimicrobiaceae</taxon>
        <taxon>Ornithinimicrobium</taxon>
    </lineage>
</organism>
<keyword evidence="3 7" id="KW-1133">Transmembrane helix</keyword>
<sequence>MSHPPHEDWDEHDVRGTSARSTFDDDVLGLRRYSEHDESLADDVLDPAEPEMFRPRRRKRRNPVAKVLALILAAGLVLVATFFAVSSLDGLLPQISMGGEPTAQDYEGPGTGEVVIEIPEGAGGGQIAEILVSEDVVASAGAFTAVLQADPRSAGIQPGTYRMAEHMSSQAALSRLLDGNYREIDGVTVREGLWVSETFEVLAEATGNDVADYEAVDPSALDLPDAAEGELEGFLYPSTYEFSPDATPQEQLQTLVDTGRRTYEELGITDGPELREIIIKASIVQGEGMFSEDLPKVAQVVENRLQPNPETNGFLQMDSTVHFIFQERGLAGTTDDQRADPDPHNTYANPGLPVGPINSPGEEAIRAALNPEEGDWLYFVTVDPSTGETRFATDFAGHQENVALFQQWCADNPDQC</sequence>
<evidence type="ECO:0000256" key="4">
    <source>
        <dbReference type="ARBA" id="ARBA00023136"/>
    </source>
</evidence>
<comment type="similarity">
    <text evidence="7">Belongs to the transglycosylase MltG family.</text>
</comment>
<dbReference type="EMBL" id="OBQK01000003">
    <property type="protein sequence ID" value="SOC54634.1"/>
    <property type="molecule type" value="Genomic_DNA"/>
</dbReference>
<dbReference type="PANTHER" id="PTHR30518:SF2">
    <property type="entry name" value="ENDOLYTIC MUREIN TRANSGLYCOSYLASE"/>
    <property type="match status" value="1"/>
</dbReference>
<keyword evidence="5 7" id="KW-0456">Lyase</keyword>